<dbReference type="Proteomes" id="UP001074446">
    <property type="component" value="Unassembled WGS sequence"/>
</dbReference>
<gene>
    <name evidence="6" type="ORF">O3H35_03780</name>
    <name evidence="5" type="ORF">O3H54_11705</name>
</gene>
<dbReference type="RefSeq" id="WP_052375995.1">
    <property type="nucleotide sequence ID" value="NZ_JAPVER010000020.1"/>
</dbReference>
<name>A0A9E4ZYP6_9EURY</name>
<evidence type="ECO:0000256" key="1">
    <source>
        <dbReference type="ARBA" id="ARBA00034531"/>
    </source>
</evidence>
<evidence type="ECO:0000256" key="3">
    <source>
        <dbReference type="ARBA" id="ARBA00048696"/>
    </source>
</evidence>
<evidence type="ECO:0000313" key="5">
    <source>
        <dbReference type="EMBL" id="MCZ3366546.1"/>
    </source>
</evidence>
<evidence type="ECO:0000313" key="7">
    <source>
        <dbReference type="Proteomes" id="UP001068021"/>
    </source>
</evidence>
<dbReference type="InterPro" id="IPR043519">
    <property type="entry name" value="NT_sf"/>
</dbReference>
<proteinExistence type="predicted"/>
<evidence type="ECO:0000259" key="4">
    <source>
        <dbReference type="Pfam" id="PF01909"/>
    </source>
</evidence>
<comment type="caution">
    <text evidence="5">The sequence shown here is derived from an EMBL/GenBank/DDBJ whole genome shotgun (WGS) entry which is preliminary data.</text>
</comment>
<dbReference type="GO" id="GO:0070733">
    <property type="term" value="F:AMPylase activity"/>
    <property type="evidence" value="ECO:0007669"/>
    <property type="project" value="UniProtKB-EC"/>
</dbReference>
<comment type="catalytic activity">
    <reaction evidence="2">
        <text>O-(5'-adenylyl)-L-tyrosyl-[protein] + ATP = O-[5'-(adenylyl-(5'-&gt;3')-adenylyl)]-L-tyrosyl-[protein] + diphosphate</text>
        <dbReference type="Rhea" id="RHEA:66528"/>
        <dbReference type="Rhea" id="RHEA-COMP:13846"/>
        <dbReference type="Rhea" id="RHEA-COMP:17046"/>
        <dbReference type="ChEBI" id="CHEBI:30616"/>
        <dbReference type="ChEBI" id="CHEBI:33019"/>
        <dbReference type="ChEBI" id="CHEBI:83624"/>
        <dbReference type="ChEBI" id="CHEBI:167160"/>
    </reaction>
</comment>
<dbReference type="Pfam" id="PF01909">
    <property type="entry name" value="NTP_transf_2"/>
    <property type="match status" value="1"/>
</dbReference>
<accession>A0A9E4ZYP6</accession>
<comment type="catalytic activity">
    <reaction evidence="3">
        <text>L-tyrosyl-[protein] + ATP = O-(5'-adenylyl)-L-tyrosyl-[protein] + diphosphate</text>
        <dbReference type="Rhea" id="RHEA:54288"/>
        <dbReference type="Rhea" id="RHEA-COMP:10136"/>
        <dbReference type="Rhea" id="RHEA-COMP:13846"/>
        <dbReference type="ChEBI" id="CHEBI:30616"/>
        <dbReference type="ChEBI" id="CHEBI:33019"/>
        <dbReference type="ChEBI" id="CHEBI:46858"/>
        <dbReference type="ChEBI" id="CHEBI:83624"/>
        <dbReference type="EC" id="2.7.7.108"/>
    </reaction>
</comment>
<sequence>MGQEGVKELNDFLHNLKINFSPNLILLFGSRARNEYLKESDYDFIIVSEKFEGVHFLKRIEQVLLFWTINQDVDILPYTPEEFEKKKHEIGIVKEALKHGVVVASKS</sequence>
<feature type="domain" description="Polymerase nucleotidyl transferase" evidence="4">
    <location>
        <begin position="19"/>
        <end position="97"/>
    </location>
</feature>
<protein>
    <recommendedName>
        <fullName evidence="1">protein adenylyltransferase</fullName>
        <ecNumber evidence="1">2.7.7.108</ecNumber>
    </recommendedName>
</protein>
<dbReference type="EMBL" id="JAPVES010000027">
    <property type="protein sequence ID" value="MCZ3371745.1"/>
    <property type="molecule type" value="Genomic_DNA"/>
</dbReference>
<dbReference type="SUPFAM" id="SSF81301">
    <property type="entry name" value="Nucleotidyltransferase"/>
    <property type="match status" value="1"/>
</dbReference>
<dbReference type="InterPro" id="IPR002934">
    <property type="entry name" value="Polymerase_NTP_transf_dom"/>
</dbReference>
<dbReference type="Gene3D" id="3.30.460.10">
    <property type="entry name" value="Beta Polymerase, domain 2"/>
    <property type="match status" value="1"/>
</dbReference>
<reference evidence="5" key="1">
    <citation type="submission" date="2022-12" db="EMBL/GenBank/DDBJ databases">
        <title>Reclassification of two methanogenic archaea species isolated from the Kolyma lowland permafrost.</title>
        <authorList>
            <person name="Trubitsyn V.E."/>
            <person name="Rivkina E.M."/>
            <person name="Shcherbakova V.A."/>
        </authorList>
    </citation>
    <scope>NUCLEOTIDE SEQUENCE</scope>
    <source>
        <strain evidence="5">M2</strain>
        <strain evidence="6">MK4</strain>
    </source>
</reference>
<dbReference type="Proteomes" id="UP001068021">
    <property type="component" value="Unassembled WGS sequence"/>
</dbReference>
<evidence type="ECO:0000256" key="2">
    <source>
        <dbReference type="ARBA" id="ARBA00047518"/>
    </source>
</evidence>
<dbReference type="CDD" id="cd05403">
    <property type="entry name" value="NT_KNTase_like"/>
    <property type="match status" value="1"/>
</dbReference>
<dbReference type="PANTHER" id="PTHR43449">
    <property type="entry name" value="NUCLEOTIDYLTRANSFERASE"/>
    <property type="match status" value="1"/>
</dbReference>
<dbReference type="EMBL" id="JAPVER010000020">
    <property type="protein sequence ID" value="MCZ3366546.1"/>
    <property type="molecule type" value="Genomic_DNA"/>
</dbReference>
<evidence type="ECO:0000313" key="6">
    <source>
        <dbReference type="EMBL" id="MCZ3371745.1"/>
    </source>
</evidence>
<organism evidence="5 7">
    <name type="scientific">Methanobacterium veterum</name>
    <dbReference type="NCBI Taxonomy" id="408577"/>
    <lineage>
        <taxon>Archaea</taxon>
        <taxon>Methanobacteriati</taxon>
        <taxon>Methanobacteriota</taxon>
        <taxon>Methanomada group</taxon>
        <taxon>Methanobacteria</taxon>
        <taxon>Methanobacteriales</taxon>
        <taxon>Methanobacteriaceae</taxon>
        <taxon>Methanobacterium</taxon>
    </lineage>
</organism>
<keyword evidence="7" id="KW-1185">Reference proteome</keyword>
<dbReference type="PANTHER" id="PTHR43449:SF1">
    <property type="entry name" value="POLYMERASE BETA NUCLEOTIDYLTRANSFERASE DOMAIN-CONTAINING PROTEIN"/>
    <property type="match status" value="1"/>
</dbReference>
<dbReference type="EC" id="2.7.7.108" evidence="1"/>
<dbReference type="AlphaFoldDB" id="A0A9E4ZYP6"/>